<keyword evidence="11 18" id="KW-1133">Transmembrane helix</keyword>
<organism evidence="21">
    <name type="scientific">Drosophila willistoni</name>
    <name type="common">Fruit fly</name>
    <dbReference type="NCBI Taxonomy" id="7260"/>
    <lineage>
        <taxon>Eukaryota</taxon>
        <taxon>Metazoa</taxon>
        <taxon>Ecdysozoa</taxon>
        <taxon>Arthropoda</taxon>
        <taxon>Hexapoda</taxon>
        <taxon>Insecta</taxon>
        <taxon>Pterygota</taxon>
        <taxon>Neoptera</taxon>
        <taxon>Endopterygota</taxon>
        <taxon>Diptera</taxon>
        <taxon>Brachycera</taxon>
        <taxon>Muscomorpha</taxon>
        <taxon>Ephydroidea</taxon>
        <taxon>Drosophilidae</taxon>
        <taxon>Drosophila</taxon>
        <taxon>Sophophora</taxon>
    </lineage>
</organism>
<evidence type="ECO:0000256" key="5">
    <source>
        <dbReference type="ARBA" id="ARBA00022516"/>
    </source>
</evidence>
<dbReference type="OrthoDB" id="19653at2759"/>
<keyword evidence="13 18" id="KW-0472">Membrane</keyword>
<evidence type="ECO:0000256" key="13">
    <source>
        <dbReference type="ARBA" id="ARBA00023136"/>
    </source>
</evidence>
<evidence type="ECO:0000256" key="10">
    <source>
        <dbReference type="ARBA" id="ARBA00022832"/>
    </source>
</evidence>
<dbReference type="EC" id="3.1.1.1" evidence="17"/>
<evidence type="ECO:0000256" key="15">
    <source>
        <dbReference type="ARBA" id="ARBA00023160"/>
    </source>
</evidence>
<evidence type="ECO:0000256" key="9">
    <source>
        <dbReference type="ARBA" id="ARBA00022801"/>
    </source>
</evidence>
<evidence type="ECO:0000256" key="17">
    <source>
        <dbReference type="ARBA" id="ARBA00039155"/>
    </source>
</evidence>
<reference evidence="20 21" key="1">
    <citation type="journal article" date="2007" name="Nature">
        <title>Evolution of genes and genomes on the Drosophila phylogeny.</title>
        <authorList>
            <consortium name="Drosophila 12 Genomes Consortium"/>
            <person name="Clark A.G."/>
            <person name="Eisen M.B."/>
            <person name="Smith D.R."/>
            <person name="Bergman C.M."/>
            <person name="Oliver B."/>
            <person name="Markow T.A."/>
            <person name="Kaufman T.C."/>
            <person name="Kellis M."/>
            <person name="Gelbart W."/>
            <person name="Iyer V.N."/>
            <person name="Pollard D.A."/>
            <person name="Sackton T.B."/>
            <person name="Larracuente A.M."/>
            <person name="Singh N.D."/>
            <person name="Abad J.P."/>
            <person name="Abt D.N."/>
            <person name="Adryan B."/>
            <person name="Aguade M."/>
            <person name="Akashi H."/>
            <person name="Anderson W.W."/>
            <person name="Aquadro C.F."/>
            <person name="Ardell D.H."/>
            <person name="Arguello R."/>
            <person name="Artieri C.G."/>
            <person name="Barbash D.A."/>
            <person name="Barker D."/>
            <person name="Barsanti P."/>
            <person name="Batterham P."/>
            <person name="Batzoglou S."/>
            <person name="Begun D."/>
            <person name="Bhutkar A."/>
            <person name="Blanco E."/>
            <person name="Bosak S.A."/>
            <person name="Bradley R.K."/>
            <person name="Brand A.D."/>
            <person name="Brent M.R."/>
            <person name="Brooks A.N."/>
            <person name="Brown R.H."/>
            <person name="Butlin R.K."/>
            <person name="Caggese C."/>
            <person name="Calvi B.R."/>
            <person name="Bernardo de Carvalho A."/>
            <person name="Caspi A."/>
            <person name="Castrezana S."/>
            <person name="Celniker S.E."/>
            <person name="Chang J.L."/>
            <person name="Chapple C."/>
            <person name="Chatterji S."/>
            <person name="Chinwalla A."/>
            <person name="Civetta A."/>
            <person name="Clifton S.W."/>
            <person name="Comeron J.M."/>
            <person name="Costello J.C."/>
            <person name="Coyne J.A."/>
            <person name="Daub J."/>
            <person name="David R.G."/>
            <person name="Delcher A.L."/>
            <person name="Delehaunty K."/>
            <person name="Do C.B."/>
            <person name="Ebling H."/>
            <person name="Edwards K."/>
            <person name="Eickbush T."/>
            <person name="Evans J.D."/>
            <person name="Filipski A."/>
            <person name="Findeiss S."/>
            <person name="Freyhult E."/>
            <person name="Fulton L."/>
            <person name="Fulton R."/>
            <person name="Garcia A.C."/>
            <person name="Gardiner A."/>
            <person name="Garfield D.A."/>
            <person name="Garvin B.E."/>
            <person name="Gibson G."/>
            <person name="Gilbert D."/>
            <person name="Gnerre S."/>
            <person name="Godfrey J."/>
            <person name="Good R."/>
            <person name="Gotea V."/>
            <person name="Gravely B."/>
            <person name="Greenberg A.J."/>
            <person name="Griffiths-Jones S."/>
            <person name="Gross S."/>
            <person name="Guigo R."/>
            <person name="Gustafson E.A."/>
            <person name="Haerty W."/>
            <person name="Hahn M.W."/>
            <person name="Halligan D.L."/>
            <person name="Halpern A.L."/>
            <person name="Halter G.M."/>
            <person name="Han M.V."/>
            <person name="Heger A."/>
            <person name="Hillier L."/>
            <person name="Hinrichs A.S."/>
            <person name="Holmes I."/>
            <person name="Hoskins R.A."/>
            <person name="Hubisz M.J."/>
            <person name="Hultmark D."/>
            <person name="Huntley M.A."/>
            <person name="Jaffe D.B."/>
            <person name="Jagadeeshan S."/>
            <person name="Jeck W.R."/>
            <person name="Johnson J."/>
            <person name="Jones C.D."/>
            <person name="Jordan W.C."/>
            <person name="Karpen G.H."/>
            <person name="Kataoka E."/>
            <person name="Keightley P.D."/>
            <person name="Kheradpour P."/>
            <person name="Kirkness E.F."/>
            <person name="Koerich L.B."/>
            <person name="Kristiansen K."/>
            <person name="Kudrna D."/>
            <person name="Kulathinal R.J."/>
            <person name="Kumar S."/>
            <person name="Kwok R."/>
            <person name="Lander E."/>
            <person name="Langley C.H."/>
            <person name="Lapoint R."/>
            <person name="Lazzaro B.P."/>
            <person name="Lee S.J."/>
            <person name="Levesque L."/>
            <person name="Li R."/>
            <person name="Lin C.F."/>
            <person name="Lin M.F."/>
            <person name="Lindblad-Toh K."/>
            <person name="Llopart A."/>
            <person name="Long M."/>
            <person name="Low L."/>
            <person name="Lozovsky E."/>
            <person name="Lu J."/>
            <person name="Luo M."/>
            <person name="Machado C.A."/>
            <person name="Makalowski W."/>
            <person name="Marzo M."/>
            <person name="Matsuda M."/>
            <person name="Matzkin L."/>
            <person name="McAllister B."/>
            <person name="McBride C.S."/>
            <person name="McKernan B."/>
            <person name="McKernan K."/>
            <person name="Mendez-Lago M."/>
            <person name="Minx P."/>
            <person name="Mollenhauer M.U."/>
            <person name="Montooth K."/>
            <person name="Mount S.M."/>
            <person name="Mu X."/>
            <person name="Myers E."/>
            <person name="Negre B."/>
            <person name="Newfeld S."/>
            <person name="Nielsen R."/>
            <person name="Noor M.A."/>
            <person name="O'Grady P."/>
            <person name="Pachter L."/>
            <person name="Papaceit M."/>
            <person name="Parisi M.J."/>
            <person name="Parisi M."/>
            <person name="Parts L."/>
            <person name="Pedersen J.S."/>
            <person name="Pesole G."/>
            <person name="Phillippy A.M."/>
            <person name="Ponting C.P."/>
            <person name="Pop M."/>
            <person name="Porcelli D."/>
            <person name="Powell J.R."/>
            <person name="Prohaska S."/>
            <person name="Pruitt K."/>
            <person name="Puig M."/>
            <person name="Quesneville H."/>
            <person name="Ram K.R."/>
            <person name="Rand D."/>
            <person name="Rasmussen M.D."/>
            <person name="Reed L.K."/>
            <person name="Reenan R."/>
            <person name="Reily A."/>
            <person name="Remington K.A."/>
            <person name="Rieger T.T."/>
            <person name="Ritchie M.G."/>
            <person name="Robin C."/>
            <person name="Rogers Y.H."/>
            <person name="Rohde C."/>
            <person name="Rozas J."/>
            <person name="Rubenfield M.J."/>
            <person name="Ruiz A."/>
            <person name="Russo S."/>
            <person name="Salzberg S.L."/>
            <person name="Sanchez-Gracia A."/>
            <person name="Saranga D.J."/>
            <person name="Sato H."/>
            <person name="Schaeffer S.W."/>
            <person name="Schatz M.C."/>
            <person name="Schlenke T."/>
            <person name="Schwartz R."/>
            <person name="Segarra C."/>
            <person name="Singh R.S."/>
            <person name="Sirot L."/>
            <person name="Sirota M."/>
            <person name="Sisneros N.B."/>
            <person name="Smith C.D."/>
            <person name="Smith T.F."/>
            <person name="Spieth J."/>
            <person name="Stage D.E."/>
            <person name="Stark A."/>
            <person name="Stephan W."/>
            <person name="Strausberg R.L."/>
            <person name="Strempel S."/>
            <person name="Sturgill D."/>
            <person name="Sutton G."/>
            <person name="Sutton G.G."/>
            <person name="Tao W."/>
            <person name="Teichmann S."/>
            <person name="Tobari Y.N."/>
            <person name="Tomimura Y."/>
            <person name="Tsolas J.M."/>
            <person name="Valente V.L."/>
            <person name="Venter E."/>
            <person name="Venter J.C."/>
            <person name="Vicario S."/>
            <person name="Vieira F.G."/>
            <person name="Vilella A.J."/>
            <person name="Villasante A."/>
            <person name="Walenz B."/>
            <person name="Wang J."/>
            <person name="Wasserman M."/>
            <person name="Watts T."/>
            <person name="Wilson D."/>
            <person name="Wilson R.K."/>
            <person name="Wing R.A."/>
            <person name="Wolfner M.F."/>
            <person name="Wong A."/>
            <person name="Wong G.K."/>
            <person name="Wu C.I."/>
            <person name="Wu G."/>
            <person name="Yamamoto D."/>
            <person name="Yang H.P."/>
            <person name="Yang S.P."/>
            <person name="Yorke J.A."/>
            <person name="Yoshida K."/>
            <person name="Zdobnov E."/>
            <person name="Zhang P."/>
            <person name="Zhang Y."/>
            <person name="Zimin A.V."/>
            <person name="Baldwin J."/>
            <person name="Abdouelleil A."/>
            <person name="Abdulkadir J."/>
            <person name="Abebe A."/>
            <person name="Abera B."/>
            <person name="Abreu J."/>
            <person name="Acer S.C."/>
            <person name="Aftuck L."/>
            <person name="Alexander A."/>
            <person name="An P."/>
            <person name="Anderson E."/>
            <person name="Anderson S."/>
            <person name="Arachi H."/>
            <person name="Azer M."/>
            <person name="Bachantsang P."/>
            <person name="Barry A."/>
            <person name="Bayul T."/>
            <person name="Berlin A."/>
            <person name="Bessette D."/>
            <person name="Bloom T."/>
            <person name="Blye J."/>
            <person name="Boguslavskiy L."/>
            <person name="Bonnet C."/>
            <person name="Boukhgalter B."/>
            <person name="Bourzgui I."/>
            <person name="Brown A."/>
            <person name="Cahill P."/>
            <person name="Channer S."/>
            <person name="Cheshatsang Y."/>
            <person name="Chuda L."/>
            <person name="Citroen M."/>
            <person name="Collymore A."/>
            <person name="Cooke P."/>
            <person name="Costello M."/>
            <person name="D'Aco K."/>
            <person name="Daza R."/>
            <person name="De Haan G."/>
            <person name="DeGray S."/>
            <person name="DeMaso C."/>
            <person name="Dhargay N."/>
            <person name="Dooley K."/>
            <person name="Dooley E."/>
            <person name="Doricent M."/>
            <person name="Dorje P."/>
            <person name="Dorjee K."/>
            <person name="Dupes A."/>
            <person name="Elong R."/>
            <person name="Falk J."/>
            <person name="Farina A."/>
            <person name="Faro S."/>
            <person name="Ferguson D."/>
            <person name="Fisher S."/>
            <person name="Foley C.D."/>
            <person name="Franke A."/>
            <person name="Friedrich D."/>
            <person name="Gadbois L."/>
            <person name="Gearin G."/>
            <person name="Gearin C.R."/>
            <person name="Giannoukos G."/>
            <person name="Goode T."/>
            <person name="Graham J."/>
            <person name="Grandbois E."/>
            <person name="Grewal S."/>
            <person name="Gyaltsen K."/>
            <person name="Hafez N."/>
            <person name="Hagos B."/>
            <person name="Hall J."/>
            <person name="Henson C."/>
            <person name="Hollinger A."/>
            <person name="Honan T."/>
            <person name="Huard M.D."/>
            <person name="Hughes L."/>
            <person name="Hurhula B."/>
            <person name="Husby M.E."/>
            <person name="Kamat A."/>
            <person name="Kanga B."/>
            <person name="Kashin S."/>
            <person name="Khazanovich D."/>
            <person name="Kisner P."/>
            <person name="Lance K."/>
            <person name="Lara M."/>
            <person name="Lee W."/>
            <person name="Lennon N."/>
            <person name="Letendre F."/>
            <person name="LeVine R."/>
            <person name="Lipovsky A."/>
            <person name="Liu X."/>
            <person name="Liu J."/>
            <person name="Liu S."/>
            <person name="Lokyitsang T."/>
            <person name="Lokyitsang Y."/>
            <person name="Lubonja R."/>
            <person name="Lui A."/>
            <person name="MacDonald P."/>
            <person name="Magnisalis V."/>
            <person name="Maru K."/>
            <person name="Matthews C."/>
            <person name="McCusker W."/>
            <person name="McDonough S."/>
            <person name="Mehta T."/>
            <person name="Meldrim J."/>
            <person name="Meneus L."/>
            <person name="Mihai O."/>
            <person name="Mihalev A."/>
            <person name="Mihova T."/>
            <person name="Mittelman R."/>
            <person name="Mlenga V."/>
            <person name="Montmayeur A."/>
            <person name="Mulrain L."/>
            <person name="Navidi A."/>
            <person name="Naylor J."/>
            <person name="Negash T."/>
            <person name="Nguyen T."/>
            <person name="Nguyen N."/>
            <person name="Nicol R."/>
            <person name="Norbu C."/>
            <person name="Norbu N."/>
            <person name="Novod N."/>
            <person name="O'Neill B."/>
            <person name="Osman S."/>
            <person name="Markiewicz E."/>
            <person name="Oyono O.L."/>
            <person name="Patti C."/>
            <person name="Phunkhang P."/>
            <person name="Pierre F."/>
            <person name="Priest M."/>
            <person name="Raghuraman S."/>
            <person name="Rege F."/>
            <person name="Reyes R."/>
            <person name="Rise C."/>
            <person name="Rogov P."/>
            <person name="Ross K."/>
            <person name="Ryan E."/>
            <person name="Settipalli S."/>
            <person name="Shea T."/>
            <person name="Sherpa N."/>
            <person name="Shi L."/>
            <person name="Shih D."/>
            <person name="Sparrow T."/>
            <person name="Spaulding J."/>
            <person name="Stalker J."/>
            <person name="Stange-Thomann N."/>
            <person name="Stavropoulos S."/>
            <person name="Stone C."/>
            <person name="Strader C."/>
            <person name="Tesfaye S."/>
            <person name="Thomson T."/>
            <person name="Thoulutsang Y."/>
            <person name="Thoulutsang D."/>
            <person name="Topham K."/>
            <person name="Topping I."/>
            <person name="Tsamla T."/>
            <person name="Vassiliev H."/>
            <person name="Vo A."/>
            <person name="Wangchuk T."/>
            <person name="Wangdi T."/>
            <person name="Weiand M."/>
            <person name="Wilkinson J."/>
            <person name="Wilson A."/>
            <person name="Yadav S."/>
            <person name="Young G."/>
            <person name="Yu Q."/>
            <person name="Zembek L."/>
            <person name="Zhong D."/>
            <person name="Zimmer A."/>
            <person name="Zwirko Z."/>
            <person name="Jaffe D.B."/>
            <person name="Alvarez P."/>
            <person name="Brockman W."/>
            <person name="Butler J."/>
            <person name="Chin C."/>
            <person name="Gnerre S."/>
            <person name="Grabherr M."/>
            <person name="Kleber M."/>
            <person name="Mauceli E."/>
            <person name="MacCallum I."/>
        </authorList>
    </citation>
    <scope>NUCLEOTIDE SEQUENCE [LARGE SCALE GENOMIC DNA]</scope>
    <source>
        <strain evidence="21">Tucson 14030-0811.24</strain>
    </source>
</reference>
<keyword evidence="15" id="KW-0275">Fatty acid biosynthesis</keyword>
<sequence length="498" mass="56501">MDGYQTQTFHAFMGIPYAKPPLGPLRFKSPQKKPKWNDIYDATNLKAVCIKKLVIPAPVIQGEEDCLYLNVYRPSRRHELLPVMVYIHGGGFFSGSAGPAMTGPEYFMDTETVILVTMSYRLGALGFLSTGDINMPGNYGLKDQELALKWVRDNIAYFDGDRNRVTLFGHGAGAVATHLHLLNPYSKHLFHSVITMSGTANVPFGITKNPSAQARQTAELCGIPHAESISLAELTEALREIDVITLINASDGLKEWDVYPLINYRPVVEPPGILESIVSADPEKLIREAKYEKRPWLLGTVPQEGAVRFVNILENTRLLNEFNNRFNYLFEQMMEWPNRFTPSERKDKTESVVVEYLEGVYFLNNGTKQGFMDVSISRLIIYGFIPYPFFTSTAAFYPVFLNSMVHIIMYSYYLVAAVADKKVIRALTPVKKSITVIQMVQFFFILLQAVIQSIRCGVPKVVFTYFVIVVGLMFYGFYDFYNNSYKKSQRRKSLTSEK</sequence>
<evidence type="ECO:0000259" key="19">
    <source>
        <dbReference type="Pfam" id="PF00135"/>
    </source>
</evidence>
<dbReference type="PANTHER" id="PTHR43142">
    <property type="entry name" value="CARBOXYLIC ESTER HYDROLASE"/>
    <property type="match status" value="1"/>
</dbReference>
<protein>
    <recommendedName>
        <fullName evidence="17">carboxylesterase</fullName>
        <ecNumber evidence="17">3.1.1.1</ecNumber>
    </recommendedName>
</protein>
<feature type="transmembrane region" description="Helical" evidence="18">
    <location>
        <begin position="436"/>
        <end position="455"/>
    </location>
</feature>
<evidence type="ECO:0000256" key="12">
    <source>
        <dbReference type="ARBA" id="ARBA00023098"/>
    </source>
</evidence>
<keyword evidence="7" id="KW-0808">Transferase</keyword>
<evidence type="ECO:0000313" key="21">
    <source>
        <dbReference type="Proteomes" id="UP000007798"/>
    </source>
</evidence>
<keyword evidence="8 18" id="KW-0812">Transmembrane</keyword>
<comment type="similarity">
    <text evidence="3">Belongs to the type-B carboxylesterase/lipase family.</text>
</comment>
<dbReference type="eggNOG" id="KOG1516">
    <property type="taxonomic scope" value="Eukaryota"/>
</dbReference>
<evidence type="ECO:0000256" key="8">
    <source>
        <dbReference type="ARBA" id="ARBA00022692"/>
    </source>
</evidence>
<dbReference type="SMR" id="B4MQE6"/>
<name>B4MQE6_DROWI</name>
<evidence type="ECO:0000256" key="4">
    <source>
        <dbReference type="ARBA" id="ARBA00022487"/>
    </source>
</evidence>
<keyword evidence="6" id="KW-0964">Secreted</keyword>
<keyword evidence="16" id="KW-0325">Glycoprotein</keyword>
<comment type="subcellular location">
    <subcellularLocation>
        <location evidence="1">Membrane</location>
        <topology evidence="1">Multi-pass membrane protein</topology>
    </subcellularLocation>
    <subcellularLocation>
        <location evidence="2">Secreted</location>
    </subcellularLocation>
</comment>
<evidence type="ECO:0000256" key="2">
    <source>
        <dbReference type="ARBA" id="ARBA00004613"/>
    </source>
</evidence>
<dbReference type="STRING" id="7260.B4MQE6"/>
<proteinExistence type="inferred from homology"/>
<dbReference type="GO" id="GO:0006633">
    <property type="term" value="P:fatty acid biosynthetic process"/>
    <property type="evidence" value="ECO:0007669"/>
    <property type="project" value="UniProtKB-KW"/>
</dbReference>
<evidence type="ECO:0000256" key="18">
    <source>
        <dbReference type="SAM" id="Phobius"/>
    </source>
</evidence>
<keyword evidence="9" id="KW-0378">Hydrolase</keyword>
<accession>B4MQE6</accession>
<dbReference type="SUPFAM" id="SSF53474">
    <property type="entry name" value="alpha/beta-Hydrolases"/>
    <property type="match status" value="1"/>
</dbReference>
<dbReference type="Gene3D" id="3.40.50.1820">
    <property type="entry name" value="alpha/beta hydrolase"/>
    <property type="match status" value="1"/>
</dbReference>
<evidence type="ECO:0000313" key="20">
    <source>
        <dbReference type="EMBL" id="EDW74335.1"/>
    </source>
</evidence>
<evidence type="ECO:0000256" key="3">
    <source>
        <dbReference type="ARBA" id="ARBA00005964"/>
    </source>
</evidence>
<keyword evidence="21" id="KW-1185">Reference proteome</keyword>
<evidence type="ECO:0000256" key="14">
    <source>
        <dbReference type="ARBA" id="ARBA00023157"/>
    </source>
</evidence>
<dbReference type="InterPro" id="IPR002076">
    <property type="entry name" value="ELO_fam"/>
</dbReference>
<dbReference type="GO" id="GO:0009922">
    <property type="term" value="F:fatty acid elongase activity"/>
    <property type="evidence" value="ECO:0007669"/>
    <property type="project" value="InterPro"/>
</dbReference>
<dbReference type="Proteomes" id="UP000007798">
    <property type="component" value="Unassembled WGS sequence"/>
</dbReference>
<dbReference type="Pfam" id="PF00135">
    <property type="entry name" value="COesterase"/>
    <property type="match status" value="1"/>
</dbReference>
<evidence type="ECO:0000256" key="7">
    <source>
        <dbReference type="ARBA" id="ARBA00022679"/>
    </source>
</evidence>
<dbReference type="AlphaFoldDB" id="B4MQE6"/>
<evidence type="ECO:0000256" key="16">
    <source>
        <dbReference type="ARBA" id="ARBA00023180"/>
    </source>
</evidence>
<keyword evidence="12" id="KW-0443">Lipid metabolism</keyword>
<dbReference type="InterPro" id="IPR029058">
    <property type="entry name" value="AB_hydrolase_fold"/>
</dbReference>
<gene>
    <name evidence="20" type="primary">Dwil\GK21434</name>
    <name evidence="20" type="ORF">Dwil_GK21434</name>
</gene>
<dbReference type="PhylomeDB" id="B4MQE6"/>
<evidence type="ECO:0000256" key="11">
    <source>
        <dbReference type="ARBA" id="ARBA00022989"/>
    </source>
</evidence>
<dbReference type="InterPro" id="IPR019819">
    <property type="entry name" value="Carboxylesterase_B_CS"/>
</dbReference>
<dbReference type="InterPro" id="IPR002018">
    <property type="entry name" value="CarbesteraseB"/>
</dbReference>
<evidence type="ECO:0000256" key="1">
    <source>
        <dbReference type="ARBA" id="ARBA00004141"/>
    </source>
</evidence>
<feature type="domain" description="Carboxylesterase type B" evidence="19">
    <location>
        <begin position="6"/>
        <end position="334"/>
    </location>
</feature>
<dbReference type="OMA" id="RNMNEDW"/>
<dbReference type="eggNOG" id="KOG3071">
    <property type="taxonomic scope" value="Eukaryota"/>
</dbReference>
<dbReference type="PROSITE" id="PS00941">
    <property type="entry name" value="CARBOXYLESTERASE_B_2"/>
    <property type="match status" value="1"/>
</dbReference>
<keyword evidence="5" id="KW-0444">Lipid biosynthesis</keyword>
<keyword evidence="4" id="KW-0719">Serine esterase</keyword>
<dbReference type="EMBL" id="CH963849">
    <property type="protein sequence ID" value="EDW74335.1"/>
    <property type="molecule type" value="Genomic_DNA"/>
</dbReference>
<dbReference type="PANTHER" id="PTHR43142:SF1">
    <property type="entry name" value="CARBOXYLIC ESTER HYDROLASE"/>
    <property type="match status" value="1"/>
</dbReference>
<feature type="transmembrane region" description="Helical" evidence="18">
    <location>
        <begin position="461"/>
        <end position="481"/>
    </location>
</feature>
<dbReference type="Pfam" id="PF01151">
    <property type="entry name" value="ELO"/>
    <property type="match status" value="1"/>
</dbReference>
<evidence type="ECO:0000256" key="6">
    <source>
        <dbReference type="ARBA" id="ARBA00022525"/>
    </source>
</evidence>
<keyword evidence="10" id="KW-0276">Fatty acid metabolism</keyword>
<keyword evidence="14" id="KW-1015">Disulfide bond</keyword>
<dbReference type="GO" id="GO:0106435">
    <property type="term" value="F:carboxylesterase activity"/>
    <property type="evidence" value="ECO:0007669"/>
    <property type="project" value="UniProtKB-EC"/>
</dbReference>
<dbReference type="GO" id="GO:0005576">
    <property type="term" value="C:extracellular region"/>
    <property type="evidence" value="ECO:0007669"/>
    <property type="project" value="UniProtKB-SubCell"/>
</dbReference>
<dbReference type="InParanoid" id="B4MQE6"/>
<dbReference type="GO" id="GO:0016020">
    <property type="term" value="C:membrane"/>
    <property type="evidence" value="ECO:0007669"/>
    <property type="project" value="UniProtKB-SubCell"/>
</dbReference>
<dbReference type="HOGENOM" id="CLU_006586_13_2_1"/>